<organism evidence="2 3">
    <name type="scientific">Lentinula aciculospora</name>
    <dbReference type="NCBI Taxonomy" id="153920"/>
    <lineage>
        <taxon>Eukaryota</taxon>
        <taxon>Fungi</taxon>
        <taxon>Dikarya</taxon>
        <taxon>Basidiomycota</taxon>
        <taxon>Agaricomycotina</taxon>
        <taxon>Agaricomycetes</taxon>
        <taxon>Agaricomycetidae</taxon>
        <taxon>Agaricales</taxon>
        <taxon>Marasmiineae</taxon>
        <taxon>Omphalotaceae</taxon>
        <taxon>Lentinula</taxon>
    </lineage>
</organism>
<dbReference type="Pfam" id="PF00069">
    <property type="entry name" value="Pkinase"/>
    <property type="match status" value="1"/>
</dbReference>
<dbReference type="InterPro" id="IPR000719">
    <property type="entry name" value="Prot_kinase_dom"/>
</dbReference>
<dbReference type="GO" id="GO:0004672">
    <property type="term" value="F:protein kinase activity"/>
    <property type="evidence" value="ECO:0007669"/>
    <property type="project" value="InterPro"/>
</dbReference>
<comment type="caution">
    <text evidence="2">The sequence shown here is derived from an EMBL/GenBank/DDBJ whole genome shotgun (WGS) entry which is preliminary data.</text>
</comment>
<dbReference type="OrthoDB" id="3173976at2759"/>
<proteinExistence type="predicted"/>
<dbReference type="Proteomes" id="UP001150266">
    <property type="component" value="Unassembled WGS sequence"/>
</dbReference>
<name>A0A9W9DWU9_9AGAR</name>
<dbReference type="AlphaFoldDB" id="A0A9W9DWU9"/>
<dbReference type="PROSITE" id="PS50011">
    <property type="entry name" value="PROTEIN_KINASE_DOM"/>
    <property type="match status" value="1"/>
</dbReference>
<evidence type="ECO:0000313" key="2">
    <source>
        <dbReference type="EMBL" id="KAJ4487927.1"/>
    </source>
</evidence>
<keyword evidence="2" id="KW-0808">Transferase</keyword>
<evidence type="ECO:0000259" key="1">
    <source>
        <dbReference type="PROSITE" id="PS50011"/>
    </source>
</evidence>
<keyword evidence="3" id="KW-1185">Reference proteome</keyword>
<feature type="domain" description="Protein kinase" evidence="1">
    <location>
        <begin position="55"/>
        <end position="316"/>
    </location>
</feature>
<dbReference type="GO" id="GO:0005524">
    <property type="term" value="F:ATP binding"/>
    <property type="evidence" value="ECO:0007669"/>
    <property type="project" value="InterPro"/>
</dbReference>
<keyword evidence="2" id="KW-0418">Kinase</keyword>
<evidence type="ECO:0000313" key="3">
    <source>
        <dbReference type="Proteomes" id="UP001150266"/>
    </source>
</evidence>
<reference evidence="2" key="1">
    <citation type="submission" date="2022-08" db="EMBL/GenBank/DDBJ databases">
        <title>A Global Phylogenomic Analysis of the Shiitake Genus Lentinula.</title>
        <authorList>
            <consortium name="DOE Joint Genome Institute"/>
            <person name="Sierra-Patev S."/>
            <person name="Min B."/>
            <person name="Naranjo-Ortiz M."/>
            <person name="Looney B."/>
            <person name="Konkel Z."/>
            <person name="Slot J.C."/>
            <person name="Sakamoto Y."/>
            <person name="Steenwyk J.L."/>
            <person name="Rokas A."/>
            <person name="Carro J."/>
            <person name="Camarero S."/>
            <person name="Ferreira P."/>
            <person name="Molpeceres G."/>
            <person name="Ruiz-Duenas F.J."/>
            <person name="Serrano A."/>
            <person name="Henrissat B."/>
            <person name="Drula E."/>
            <person name="Hughes K.W."/>
            <person name="Mata J.L."/>
            <person name="Ishikawa N.K."/>
            <person name="Vargas-Isla R."/>
            <person name="Ushijima S."/>
            <person name="Smith C.A."/>
            <person name="Ahrendt S."/>
            <person name="Andreopoulos W."/>
            <person name="He G."/>
            <person name="Labutti K."/>
            <person name="Lipzen A."/>
            <person name="Ng V."/>
            <person name="Riley R."/>
            <person name="Sandor L."/>
            <person name="Barry K."/>
            <person name="Martinez A.T."/>
            <person name="Xiao Y."/>
            <person name="Gibbons J.G."/>
            <person name="Terashima K."/>
            <person name="Grigoriev I.V."/>
            <person name="Hibbett D.S."/>
        </authorList>
    </citation>
    <scope>NUCLEOTIDE SEQUENCE</scope>
    <source>
        <strain evidence="2">JLM2183</strain>
    </source>
</reference>
<accession>A0A9W9DWU9</accession>
<dbReference type="PANTHER" id="PTHR24362">
    <property type="entry name" value="SERINE/THREONINE-PROTEIN KINASE NEK"/>
    <property type="match status" value="1"/>
</dbReference>
<dbReference type="InterPro" id="IPR011009">
    <property type="entry name" value="Kinase-like_dom_sf"/>
</dbReference>
<dbReference type="PANTHER" id="PTHR24362:SF309">
    <property type="entry name" value="PROTEIN KINASE DOMAIN-CONTAINING PROTEIN"/>
    <property type="match status" value="1"/>
</dbReference>
<sequence length="330" mass="37975">MSPGAWIPDISCSPPSSESSFDEDEVNYRVKPYWPKYRSILKHRGFHLETVRDVMDYYKFIGMPKQSERFKGLEEDTLCPDAGLPDNLFRGIRSDGNKVMIKAVHRGSRELDIIRFLCSPAMKHQPMNHCIRESVLSTTLAQRSIFIKAVHDLIDVAEDDIAFIVMEQWSSQLVINDAPCCLQLFLAAIRQCIEHCLFMHMHRIAHLDISLRNLLTDYKGHYAYIDFELSRKFDLSDPRVCGRRGTELPPECGHDTFYNPYKVDVWALGILVLRACKLAGFCVPELIEIVKPMLHEDPSQRPSMESIMSTYDHMISSLSPQRLLVLPHFC</sequence>
<dbReference type="Gene3D" id="1.10.510.10">
    <property type="entry name" value="Transferase(Phosphotransferase) domain 1"/>
    <property type="match status" value="1"/>
</dbReference>
<dbReference type="SMART" id="SM00220">
    <property type="entry name" value="S_TKc"/>
    <property type="match status" value="1"/>
</dbReference>
<protein>
    <submittedName>
        <fullName evidence="2">Kinase-like domain-containing protein</fullName>
    </submittedName>
</protein>
<dbReference type="SUPFAM" id="SSF56112">
    <property type="entry name" value="Protein kinase-like (PK-like)"/>
    <property type="match status" value="1"/>
</dbReference>
<dbReference type="EMBL" id="JAOTPV010000002">
    <property type="protein sequence ID" value="KAJ4487927.1"/>
    <property type="molecule type" value="Genomic_DNA"/>
</dbReference>
<gene>
    <name evidence="2" type="ORF">J3R30DRAFT_3654316</name>
</gene>